<dbReference type="PROSITE" id="PS50052">
    <property type="entry name" value="GUANYLATE_KINASE_2"/>
    <property type="match status" value="1"/>
</dbReference>
<comment type="caution">
    <text evidence="9">The sequence shown here is derived from an EMBL/GenBank/DDBJ whole genome shotgun (WGS) entry which is preliminary data.</text>
</comment>
<evidence type="ECO:0000256" key="6">
    <source>
        <dbReference type="ARBA" id="ARBA00022840"/>
    </source>
</evidence>
<dbReference type="PANTHER" id="PTHR23117:SF13">
    <property type="entry name" value="GUANYLATE KINASE"/>
    <property type="match status" value="1"/>
</dbReference>
<evidence type="ECO:0000256" key="7">
    <source>
        <dbReference type="SAM" id="MobiDB-lite"/>
    </source>
</evidence>
<dbReference type="PROSITE" id="PS00856">
    <property type="entry name" value="GUANYLATE_KINASE_1"/>
    <property type="match status" value="1"/>
</dbReference>
<dbReference type="InterPro" id="IPR027417">
    <property type="entry name" value="P-loop_NTPase"/>
</dbReference>
<dbReference type="GO" id="GO:0005524">
    <property type="term" value="F:ATP binding"/>
    <property type="evidence" value="ECO:0007669"/>
    <property type="project" value="UniProtKB-KW"/>
</dbReference>
<proteinExistence type="inferred from homology"/>
<dbReference type="InterPro" id="IPR008145">
    <property type="entry name" value="GK/Ca_channel_bsu"/>
</dbReference>
<evidence type="ECO:0000256" key="3">
    <source>
        <dbReference type="ARBA" id="ARBA00022679"/>
    </source>
</evidence>
<keyword evidence="3" id="KW-0808">Transferase</keyword>
<evidence type="ECO:0000259" key="8">
    <source>
        <dbReference type="PROSITE" id="PS50052"/>
    </source>
</evidence>
<dbReference type="InterPro" id="IPR008144">
    <property type="entry name" value="Guanylate_kin-like_dom"/>
</dbReference>
<dbReference type="CDD" id="cd00071">
    <property type="entry name" value="GMPK"/>
    <property type="match status" value="1"/>
</dbReference>
<dbReference type="EMBL" id="JAUJYN010000002">
    <property type="protein sequence ID" value="KAK1278942.1"/>
    <property type="molecule type" value="Genomic_DNA"/>
</dbReference>
<name>A0AAV9BRI8_ACOGR</name>
<dbReference type="SMART" id="SM00072">
    <property type="entry name" value="GuKc"/>
    <property type="match status" value="1"/>
</dbReference>
<dbReference type="AlphaFoldDB" id="A0AAV9BRI8"/>
<keyword evidence="5" id="KW-0418">Kinase</keyword>
<feature type="domain" description="Guanylate kinase-like" evidence="8">
    <location>
        <begin position="105"/>
        <end position="286"/>
    </location>
</feature>
<evidence type="ECO:0000313" key="10">
    <source>
        <dbReference type="Proteomes" id="UP001179952"/>
    </source>
</evidence>
<reference evidence="9" key="1">
    <citation type="journal article" date="2023" name="Nat. Commun.">
        <title>Diploid and tetraploid genomes of Acorus and the evolution of monocots.</title>
        <authorList>
            <person name="Ma L."/>
            <person name="Liu K.W."/>
            <person name="Li Z."/>
            <person name="Hsiao Y.Y."/>
            <person name="Qi Y."/>
            <person name="Fu T."/>
            <person name="Tang G.D."/>
            <person name="Zhang D."/>
            <person name="Sun W.H."/>
            <person name="Liu D.K."/>
            <person name="Li Y."/>
            <person name="Chen G.Z."/>
            <person name="Liu X.D."/>
            <person name="Liao X.Y."/>
            <person name="Jiang Y.T."/>
            <person name="Yu X."/>
            <person name="Hao Y."/>
            <person name="Huang J."/>
            <person name="Zhao X.W."/>
            <person name="Ke S."/>
            <person name="Chen Y.Y."/>
            <person name="Wu W.L."/>
            <person name="Hsu J.L."/>
            <person name="Lin Y.F."/>
            <person name="Huang M.D."/>
            <person name="Li C.Y."/>
            <person name="Huang L."/>
            <person name="Wang Z.W."/>
            <person name="Zhao X."/>
            <person name="Zhong W.Y."/>
            <person name="Peng D.H."/>
            <person name="Ahmad S."/>
            <person name="Lan S."/>
            <person name="Zhang J.S."/>
            <person name="Tsai W.C."/>
            <person name="Van de Peer Y."/>
            <person name="Liu Z.J."/>
        </authorList>
    </citation>
    <scope>NUCLEOTIDE SEQUENCE</scope>
    <source>
        <strain evidence="9">SCP</strain>
    </source>
</reference>
<dbReference type="SUPFAM" id="SSF52540">
    <property type="entry name" value="P-loop containing nucleoside triphosphate hydrolases"/>
    <property type="match status" value="1"/>
</dbReference>
<dbReference type="PANTHER" id="PTHR23117">
    <property type="entry name" value="GUANYLATE KINASE-RELATED"/>
    <property type="match status" value="1"/>
</dbReference>
<dbReference type="EC" id="2.7.4.8" evidence="2"/>
<dbReference type="Gene3D" id="3.40.50.300">
    <property type="entry name" value="P-loop containing nucleotide triphosphate hydrolases"/>
    <property type="match status" value="1"/>
</dbReference>
<dbReference type="InterPro" id="IPR017665">
    <property type="entry name" value="Guanylate_kinase"/>
</dbReference>
<evidence type="ECO:0000256" key="2">
    <source>
        <dbReference type="ARBA" id="ARBA00012961"/>
    </source>
</evidence>
<dbReference type="NCBIfam" id="NF011325">
    <property type="entry name" value="PRK14738.1"/>
    <property type="match status" value="1"/>
</dbReference>
<sequence length="299" mass="33102">MSRVLSSHHSRPMLLRRIFTSLARSQLRSSPSRKTIPGVRLPASPKPGPPDLLRCRTEMASSACRTSPSVPLPPSDADKAELYRGLETALGSSFSSEPSLPPPNPLVIVISGPSGVGKDAVIKRLRDVREGLHFVVTATSRAKRPGEVDGKDYYFVTKEEFLSMIERNELLEYALVYGEYKGIPKQQIRDFMAKGSDIVLRVDIQGAATLRSILGDSAIFIFLVAESEAALVKRLIERKTETSDMLLVRIAMAREEVKHMKEFDYVVMNAEGKLDGAVKLVESIIDAEKARVLQRNVKI</sequence>
<dbReference type="NCBIfam" id="TIGR03263">
    <property type="entry name" value="guanyl_kin"/>
    <property type="match status" value="1"/>
</dbReference>
<organism evidence="9 10">
    <name type="scientific">Acorus gramineus</name>
    <name type="common">Dwarf sweet flag</name>
    <dbReference type="NCBI Taxonomy" id="55184"/>
    <lineage>
        <taxon>Eukaryota</taxon>
        <taxon>Viridiplantae</taxon>
        <taxon>Streptophyta</taxon>
        <taxon>Embryophyta</taxon>
        <taxon>Tracheophyta</taxon>
        <taxon>Spermatophyta</taxon>
        <taxon>Magnoliopsida</taxon>
        <taxon>Liliopsida</taxon>
        <taxon>Acoraceae</taxon>
        <taxon>Acorus</taxon>
    </lineage>
</organism>
<dbReference type="Proteomes" id="UP001179952">
    <property type="component" value="Unassembled WGS sequence"/>
</dbReference>
<reference evidence="9" key="2">
    <citation type="submission" date="2023-06" db="EMBL/GenBank/DDBJ databases">
        <authorList>
            <person name="Ma L."/>
            <person name="Liu K.-W."/>
            <person name="Li Z."/>
            <person name="Hsiao Y.-Y."/>
            <person name="Qi Y."/>
            <person name="Fu T."/>
            <person name="Tang G."/>
            <person name="Zhang D."/>
            <person name="Sun W.-H."/>
            <person name="Liu D.-K."/>
            <person name="Li Y."/>
            <person name="Chen G.-Z."/>
            <person name="Liu X.-D."/>
            <person name="Liao X.-Y."/>
            <person name="Jiang Y.-T."/>
            <person name="Yu X."/>
            <person name="Hao Y."/>
            <person name="Huang J."/>
            <person name="Zhao X.-W."/>
            <person name="Ke S."/>
            <person name="Chen Y.-Y."/>
            <person name="Wu W.-L."/>
            <person name="Hsu J.-L."/>
            <person name="Lin Y.-F."/>
            <person name="Huang M.-D."/>
            <person name="Li C.-Y."/>
            <person name="Huang L."/>
            <person name="Wang Z.-W."/>
            <person name="Zhao X."/>
            <person name="Zhong W.-Y."/>
            <person name="Peng D.-H."/>
            <person name="Ahmad S."/>
            <person name="Lan S."/>
            <person name="Zhang J.-S."/>
            <person name="Tsai W.-C."/>
            <person name="Van De Peer Y."/>
            <person name="Liu Z.-J."/>
        </authorList>
    </citation>
    <scope>NUCLEOTIDE SEQUENCE</scope>
    <source>
        <strain evidence="9">SCP</strain>
        <tissue evidence="9">Leaves</tissue>
    </source>
</reference>
<keyword evidence="6" id="KW-0067">ATP-binding</keyword>
<keyword evidence="4" id="KW-0547">Nucleotide-binding</keyword>
<dbReference type="FunFam" id="3.30.63.10:FF:000002">
    <property type="entry name" value="Guanylate kinase 1"/>
    <property type="match status" value="1"/>
</dbReference>
<feature type="region of interest" description="Disordered" evidence="7">
    <location>
        <begin position="26"/>
        <end position="50"/>
    </location>
</feature>
<accession>A0AAV9BRI8</accession>
<evidence type="ECO:0000256" key="5">
    <source>
        <dbReference type="ARBA" id="ARBA00022777"/>
    </source>
</evidence>
<keyword evidence="10" id="KW-1185">Reference proteome</keyword>
<dbReference type="Gene3D" id="3.30.63.10">
    <property type="entry name" value="Guanylate Kinase phosphate binding domain"/>
    <property type="match status" value="1"/>
</dbReference>
<protein>
    <recommendedName>
        <fullName evidence="2">guanylate kinase</fullName>
        <ecNumber evidence="2">2.7.4.8</ecNumber>
    </recommendedName>
</protein>
<evidence type="ECO:0000256" key="1">
    <source>
        <dbReference type="ARBA" id="ARBA00005790"/>
    </source>
</evidence>
<dbReference type="GO" id="GO:0005829">
    <property type="term" value="C:cytosol"/>
    <property type="evidence" value="ECO:0007669"/>
    <property type="project" value="TreeGrafter"/>
</dbReference>
<evidence type="ECO:0000256" key="4">
    <source>
        <dbReference type="ARBA" id="ARBA00022741"/>
    </source>
</evidence>
<dbReference type="InterPro" id="IPR020590">
    <property type="entry name" value="Guanylate_kinase_CS"/>
</dbReference>
<dbReference type="Pfam" id="PF00625">
    <property type="entry name" value="Guanylate_kin"/>
    <property type="match status" value="1"/>
</dbReference>
<dbReference type="GO" id="GO:0004385">
    <property type="term" value="F:GMP kinase activity"/>
    <property type="evidence" value="ECO:0007669"/>
    <property type="project" value="UniProtKB-EC"/>
</dbReference>
<comment type="similarity">
    <text evidence="1">Belongs to the guanylate kinase family.</text>
</comment>
<evidence type="ECO:0000313" key="9">
    <source>
        <dbReference type="EMBL" id="KAK1278942.1"/>
    </source>
</evidence>
<gene>
    <name evidence="9" type="ORF">QJS04_geneDACA003539</name>
</gene>